<organism evidence="9 10">
    <name type="scientific">Pollutimonas bauzanensis</name>
    <dbReference type="NCBI Taxonomy" id="658167"/>
    <lineage>
        <taxon>Bacteria</taxon>
        <taxon>Pseudomonadati</taxon>
        <taxon>Pseudomonadota</taxon>
        <taxon>Betaproteobacteria</taxon>
        <taxon>Burkholderiales</taxon>
        <taxon>Alcaligenaceae</taxon>
        <taxon>Pollutimonas</taxon>
    </lineage>
</organism>
<feature type="transmembrane region" description="Helical" evidence="7">
    <location>
        <begin position="140"/>
        <end position="164"/>
    </location>
</feature>
<dbReference type="RefSeq" id="WP_073102246.1">
    <property type="nucleotide sequence ID" value="NZ_FQXE01000003.1"/>
</dbReference>
<evidence type="ECO:0000259" key="8">
    <source>
        <dbReference type="Pfam" id="PF06808"/>
    </source>
</evidence>
<protein>
    <recommendedName>
        <fullName evidence="7">TRAP transporter large permease protein</fullName>
    </recommendedName>
</protein>
<feature type="transmembrane region" description="Helical" evidence="7">
    <location>
        <begin position="12"/>
        <end position="40"/>
    </location>
</feature>
<dbReference type="OrthoDB" id="9796052at2"/>
<feature type="transmembrane region" description="Helical" evidence="7">
    <location>
        <begin position="98"/>
        <end position="128"/>
    </location>
</feature>
<feature type="transmembrane region" description="Helical" evidence="7">
    <location>
        <begin position="251"/>
        <end position="269"/>
    </location>
</feature>
<keyword evidence="10" id="KW-1185">Reference proteome</keyword>
<comment type="subcellular location">
    <subcellularLocation>
        <location evidence="1 7">Cell inner membrane</location>
        <topology evidence="1 7">Multi-pass membrane protein</topology>
    </subcellularLocation>
</comment>
<evidence type="ECO:0000256" key="2">
    <source>
        <dbReference type="ARBA" id="ARBA00022475"/>
    </source>
</evidence>
<keyword evidence="4 7" id="KW-0812">Transmembrane</keyword>
<keyword evidence="5 7" id="KW-1133">Transmembrane helix</keyword>
<evidence type="ECO:0000313" key="10">
    <source>
        <dbReference type="Proteomes" id="UP000184226"/>
    </source>
</evidence>
<comment type="similarity">
    <text evidence="7">Belongs to the TRAP transporter large permease family.</text>
</comment>
<feature type="transmembrane region" description="Helical" evidence="7">
    <location>
        <begin position="52"/>
        <end position="74"/>
    </location>
</feature>
<evidence type="ECO:0000256" key="3">
    <source>
        <dbReference type="ARBA" id="ARBA00022519"/>
    </source>
</evidence>
<evidence type="ECO:0000256" key="7">
    <source>
        <dbReference type="RuleBase" id="RU369079"/>
    </source>
</evidence>
<dbReference type="GO" id="GO:0022857">
    <property type="term" value="F:transmembrane transporter activity"/>
    <property type="evidence" value="ECO:0007669"/>
    <property type="project" value="UniProtKB-UniRule"/>
</dbReference>
<evidence type="ECO:0000256" key="1">
    <source>
        <dbReference type="ARBA" id="ARBA00004429"/>
    </source>
</evidence>
<accession>A0A1M5SCB4</accession>
<dbReference type="PIRSF" id="PIRSF006066">
    <property type="entry name" value="HI0050"/>
    <property type="match status" value="1"/>
</dbReference>
<dbReference type="STRING" id="658167.SAMN04488135_10343"/>
<evidence type="ECO:0000256" key="5">
    <source>
        <dbReference type="ARBA" id="ARBA00022989"/>
    </source>
</evidence>
<keyword evidence="2" id="KW-1003">Cell membrane</keyword>
<dbReference type="NCBIfam" id="TIGR00786">
    <property type="entry name" value="dctM"/>
    <property type="match status" value="1"/>
</dbReference>
<feature type="domain" description="TRAP C4-dicarboxylate transport system permease DctM subunit" evidence="8">
    <location>
        <begin position="11"/>
        <end position="428"/>
    </location>
</feature>
<keyword evidence="6 7" id="KW-0472">Membrane</keyword>
<feature type="transmembrane region" description="Helical" evidence="7">
    <location>
        <begin position="331"/>
        <end position="358"/>
    </location>
</feature>
<comment type="caution">
    <text evidence="7">Lacks conserved residue(s) required for the propagation of feature annotation.</text>
</comment>
<dbReference type="EMBL" id="FQXE01000003">
    <property type="protein sequence ID" value="SHH36227.1"/>
    <property type="molecule type" value="Genomic_DNA"/>
</dbReference>
<dbReference type="AlphaFoldDB" id="A0A1M5SCB4"/>
<keyword evidence="3 7" id="KW-0997">Cell inner membrane</keyword>
<dbReference type="PANTHER" id="PTHR33362">
    <property type="entry name" value="SIALIC ACID TRAP TRANSPORTER PERMEASE PROTEIN SIAT-RELATED"/>
    <property type="match status" value="1"/>
</dbReference>
<proteinExistence type="inferred from homology"/>
<keyword evidence="7" id="KW-0813">Transport</keyword>
<dbReference type="PANTHER" id="PTHR33362:SF7">
    <property type="entry name" value="SLL1103 PROTEIN"/>
    <property type="match status" value="1"/>
</dbReference>
<dbReference type="Proteomes" id="UP000184226">
    <property type="component" value="Unassembled WGS sequence"/>
</dbReference>
<evidence type="ECO:0000256" key="6">
    <source>
        <dbReference type="ARBA" id="ARBA00023136"/>
    </source>
</evidence>
<feature type="transmembrane region" description="Helical" evidence="7">
    <location>
        <begin position="411"/>
        <end position="432"/>
    </location>
</feature>
<dbReference type="InterPro" id="IPR004681">
    <property type="entry name" value="TRAP_DctM"/>
</dbReference>
<evidence type="ECO:0000256" key="4">
    <source>
        <dbReference type="ARBA" id="ARBA00022692"/>
    </source>
</evidence>
<dbReference type="GO" id="GO:0005886">
    <property type="term" value="C:plasma membrane"/>
    <property type="evidence" value="ECO:0007669"/>
    <property type="project" value="UniProtKB-SubCell"/>
</dbReference>
<reference evidence="9 10" key="1">
    <citation type="submission" date="2016-11" db="EMBL/GenBank/DDBJ databases">
        <authorList>
            <person name="Jaros S."/>
            <person name="Januszkiewicz K."/>
            <person name="Wedrychowicz H."/>
        </authorList>
    </citation>
    <scope>NUCLEOTIDE SEQUENCE [LARGE SCALE GENOMIC DNA]</scope>
    <source>
        <strain evidence="9 10">CGMCC 1.10190</strain>
    </source>
</reference>
<comment type="function">
    <text evidence="7">Part of the tripartite ATP-independent periplasmic (TRAP) transport system.</text>
</comment>
<name>A0A1M5SCB4_9BURK</name>
<dbReference type="Pfam" id="PF06808">
    <property type="entry name" value="DctM"/>
    <property type="match status" value="1"/>
</dbReference>
<dbReference type="InterPro" id="IPR010656">
    <property type="entry name" value="DctM"/>
</dbReference>
<feature type="transmembrane region" description="Helical" evidence="7">
    <location>
        <begin position="289"/>
        <end position="311"/>
    </location>
</feature>
<feature type="transmembrane region" description="Helical" evidence="7">
    <location>
        <begin position="176"/>
        <end position="200"/>
    </location>
</feature>
<evidence type="ECO:0000313" key="9">
    <source>
        <dbReference type="EMBL" id="SHH36227.1"/>
    </source>
</evidence>
<comment type="subunit">
    <text evidence="7">The complex comprises the extracytoplasmic solute receptor protein and the two transmembrane proteins.</text>
</comment>
<sequence length="439" mass="46554">MSLGYLTLLVFGALISALIVGLPIAFSTGAIAVVMAVWLFDLNTLNIIVSRVFTLMGNNILLAVPLFILMASILEKAGIAEDIFKAAYIWSGKIRGGLAVAVVISCALMATMVGVIGAEIVTMGVVALPAMLKRGYGKSLTLGSICAGGGLSTLIPPSVVFIMYALTAGTSIGQLYMAGVFPGLLLASLYIGYIILISYLKPEIAPSAPPEELNISFVEKLAYLKNLVLPGLVAFSVLGSLYLGWATPTEAAGIGVVGALIAAIINRRFTWRGLYLAVIDTTKVTCMLYWLFFGASVLVGVYTMAGGTAYLKELLLDLPGGRWGVLITMNLIWIVLGCVIDWIGILLLTAPVFVPVAIALGFDPIWLGVLFCMNMQISYISPPFGPAAFYLKGAAPDNISIGDIFKSVWPFLGLQLVALGLVMAFPAIALWLPQTMLAR</sequence>
<gene>
    <name evidence="9" type="ORF">SAMN04488135_10343</name>
</gene>